<comment type="similarity">
    <text evidence="2 7">Belongs to the zinc-containing alcohol dehydrogenase family.</text>
</comment>
<keyword evidence="3 7" id="KW-0479">Metal-binding</keyword>
<dbReference type="GO" id="GO:0018467">
    <property type="term" value="F:formaldehyde dehydrogenase (NAD+) activity"/>
    <property type="evidence" value="ECO:0007669"/>
    <property type="project" value="UniProtKB-EC"/>
</dbReference>
<evidence type="ECO:0000256" key="3">
    <source>
        <dbReference type="ARBA" id="ARBA00022723"/>
    </source>
</evidence>
<feature type="domain" description="Alcohol dehydrogenase-like C-terminal" evidence="8">
    <location>
        <begin position="198"/>
        <end position="265"/>
    </location>
</feature>
<evidence type="ECO:0000256" key="6">
    <source>
        <dbReference type="ARBA" id="ARBA00023027"/>
    </source>
</evidence>
<dbReference type="Gene3D" id="3.90.180.10">
    <property type="entry name" value="Medium-chain alcohol dehydrogenases, catalytic domain"/>
    <property type="match status" value="1"/>
</dbReference>
<gene>
    <name evidence="10" type="primary">fdhA</name>
    <name evidence="10" type="ORF">V6243_11525</name>
</gene>
<dbReference type="InterPro" id="IPR013149">
    <property type="entry name" value="ADH-like_C"/>
</dbReference>
<dbReference type="EMBL" id="JBAKAP010000012">
    <property type="protein sequence ID" value="MEL0617457.1"/>
    <property type="molecule type" value="Genomic_DNA"/>
</dbReference>
<dbReference type="InterPro" id="IPR036291">
    <property type="entry name" value="NAD(P)-bd_dom_sf"/>
</dbReference>
<evidence type="ECO:0000313" key="10">
    <source>
        <dbReference type="EMBL" id="MEL0617457.1"/>
    </source>
</evidence>
<dbReference type="Gene3D" id="3.40.50.720">
    <property type="entry name" value="NAD(P)-binding Rossmann-like Domain"/>
    <property type="match status" value="1"/>
</dbReference>
<proteinExistence type="inferred from homology"/>
<dbReference type="RefSeq" id="WP_084208117.1">
    <property type="nucleotide sequence ID" value="NZ_BJOH01000025.1"/>
</dbReference>
<dbReference type="SUPFAM" id="SSF50129">
    <property type="entry name" value="GroES-like"/>
    <property type="match status" value="1"/>
</dbReference>
<comment type="caution">
    <text evidence="10">The sequence shown here is derived from an EMBL/GenBank/DDBJ whole genome shotgun (WGS) entry which is preliminary data.</text>
</comment>
<evidence type="ECO:0000256" key="7">
    <source>
        <dbReference type="RuleBase" id="RU361277"/>
    </source>
</evidence>
<dbReference type="InterPro" id="IPR013154">
    <property type="entry name" value="ADH-like_N"/>
</dbReference>
<evidence type="ECO:0000256" key="1">
    <source>
        <dbReference type="ARBA" id="ARBA00001947"/>
    </source>
</evidence>
<keyword evidence="5 10" id="KW-0560">Oxidoreductase</keyword>
<evidence type="ECO:0000256" key="4">
    <source>
        <dbReference type="ARBA" id="ARBA00022833"/>
    </source>
</evidence>
<evidence type="ECO:0000259" key="8">
    <source>
        <dbReference type="Pfam" id="PF00107"/>
    </source>
</evidence>
<keyword evidence="6" id="KW-0520">NAD</keyword>
<comment type="cofactor">
    <cofactor evidence="1 7">
        <name>Zn(2+)</name>
        <dbReference type="ChEBI" id="CHEBI:29105"/>
    </cofactor>
</comment>
<dbReference type="Pfam" id="PF00107">
    <property type="entry name" value="ADH_zinc_N"/>
    <property type="match status" value="1"/>
</dbReference>
<dbReference type="CDD" id="cd08282">
    <property type="entry name" value="PFDH_like"/>
    <property type="match status" value="1"/>
</dbReference>
<dbReference type="Proteomes" id="UP001378242">
    <property type="component" value="Unassembled WGS sequence"/>
</dbReference>
<dbReference type="PANTHER" id="PTHR42813:SF3">
    <property type="entry name" value="GLUTATHIONE-INDEPENDENT FORMALDEHYDE DEHYDROGENASE"/>
    <property type="match status" value="1"/>
</dbReference>
<protein>
    <submittedName>
        <fullName evidence="10">Formaldehyde dehydrogenase, glutathione-independent</fullName>
        <ecNumber evidence="10">1.2.1.46</ecNumber>
    </submittedName>
</protein>
<dbReference type="PANTHER" id="PTHR42813">
    <property type="entry name" value="ZINC-TYPE ALCOHOL DEHYDROGENASE-LIKE"/>
    <property type="match status" value="1"/>
</dbReference>
<dbReference type="Pfam" id="PF08240">
    <property type="entry name" value="ADH_N"/>
    <property type="match status" value="1"/>
</dbReference>
<organism evidence="10 11">
    <name type="scientific">Cobetia marina</name>
    <name type="common">Deleya marina</name>
    <dbReference type="NCBI Taxonomy" id="28258"/>
    <lineage>
        <taxon>Bacteria</taxon>
        <taxon>Pseudomonadati</taxon>
        <taxon>Pseudomonadota</taxon>
        <taxon>Gammaproteobacteria</taxon>
        <taxon>Oceanospirillales</taxon>
        <taxon>Halomonadaceae</taxon>
        <taxon>Cobetia</taxon>
    </lineage>
</organism>
<dbReference type="SUPFAM" id="SSF51735">
    <property type="entry name" value="NAD(P)-binding Rossmann-fold domains"/>
    <property type="match status" value="1"/>
</dbReference>
<accession>A0ABU9GHQ6</accession>
<name>A0ABU9GHQ6_COBMA</name>
<reference evidence="10 11" key="1">
    <citation type="submission" date="2024-02" db="EMBL/GenBank/DDBJ databases">
        <title>Bacteria isolated from the canopy kelp, Nereocystis luetkeana.</title>
        <authorList>
            <person name="Pfister C.A."/>
            <person name="Younker I.T."/>
            <person name="Light S.H."/>
        </authorList>
    </citation>
    <scope>NUCLEOTIDE SEQUENCE [LARGE SCALE GENOMIC DNA]</scope>
    <source>
        <strain evidence="10 11">TI.5.07</strain>
    </source>
</reference>
<feature type="domain" description="Alcohol dehydrogenase-like N-terminal" evidence="9">
    <location>
        <begin position="36"/>
        <end position="154"/>
    </location>
</feature>
<evidence type="ECO:0000313" key="11">
    <source>
        <dbReference type="Proteomes" id="UP001378242"/>
    </source>
</evidence>
<dbReference type="EC" id="1.2.1.46" evidence="10"/>
<dbReference type="InterPro" id="IPR002328">
    <property type="entry name" value="ADH_Zn_CS"/>
</dbReference>
<keyword evidence="11" id="KW-1185">Reference proteome</keyword>
<sequence length="402" mass="42315">MSANANRGVVYQGAGKVSVESLDYPTLALGNRKCEHGVILKVVSTNICGSDQHMVRGRTTAPQGLVLGHEITGLVVEAGRDVEFIKVGDIVSVPFNIACGRCRNCKEGKTGICLNVNPARPGAAYGYVDMGGWTGGQTDYVMVPYADFNLLKFPDADQAMEKIRDLTLLSDIFPTGFHGCVTAGVGPGATVYIAGAGPVGLAAAVSAQLLGAACVIVGDMIPERLQQAESFGCETIDLRQEGSMEDKVEAILGEREVDCFVDCVGFEAHGCGCDHGREQPATVLNSAMALTRAGGQIGIPGLYVTEDPGAEDEAAKVGALSMRFGLGWAKSHSLHTGQCPVMKYHRPLMQAILFGRVNIADAVNVQVISLEEAPQGYADFDGGAAKKFVIDPHAMVRNGRAA</sequence>
<evidence type="ECO:0000256" key="2">
    <source>
        <dbReference type="ARBA" id="ARBA00008072"/>
    </source>
</evidence>
<keyword evidence="4 7" id="KW-0862">Zinc</keyword>
<dbReference type="NCBIfam" id="TIGR02819">
    <property type="entry name" value="fdhA_non_GSH"/>
    <property type="match status" value="1"/>
</dbReference>
<dbReference type="PROSITE" id="PS00059">
    <property type="entry name" value="ADH_ZINC"/>
    <property type="match status" value="1"/>
</dbReference>
<evidence type="ECO:0000259" key="9">
    <source>
        <dbReference type="Pfam" id="PF08240"/>
    </source>
</evidence>
<dbReference type="GeneID" id="43177179"/>
<dbReference type="InterPro" id="IPR011032">
    <property type="entry name" value="GroES-like_sf"/>
</dbReference>
<evidence type="ECO:0000256" key="5">
    <source>
        <dbReference type="ARBA" id="ARBA00023002"/>
    </source>
</evidence>
<dbReference type="InterPro" id="IPR014184">
    <property type="entry name" value="HCHO_DH_non_GSH"/>
</dbReference>